<protein>
    <submittedName>
        <fullName evidence="8">Outer membrane protein transport protein</fullName>
    </submittedName>
</protein>
<comment type="subcellular location">
    <subcellularLocation>
        <location evidence="1">Cell outer membrane</location>
        <topology evidence="1">Multi-pass membrane protein</topology>
    </subcellularLocation>
</comment>
<dbReference type="EMBL" id="JAPDDR010000008">
    <property type="protein sequence ID" value="MCW1915057.1"/>
    <property type="molecule type" value="Genomic_DNA"/>
</dbReference>
<dbReference type="Pfam" id="PF03349">
    <property type="entry name" value="Toluene_X"/>
    <property type="match status" value="1"/>
</dbReference>
<dbReference type="InterPro" id="IPR005017">
    <property type="entry name" value="OMPP1/FadL/TodX"/>
</dbReference>
<evidence type="ECO:0000256" key="2">
    <source>
        <dbReference type="ARBA" id="ARBA00008163"/>
    </source>
</evidence>
<gene>
    <name evidence="8" type="ORF">OJ996_15830</name>
</gene>
<evidence type="ECO:0000256" key="4">
    <source>
        <dbReference type="ARBA" id="ARBA00022692"/>
    </source>
</evidence>
<comment type="caution">
    <text evidence="8">The sequence shown here is derived from an EMBL/GenBank/DDBJ whole genome shotgun (WGS) entry which is preliminary data.</text>
</comment>
<evidence type="ECO:0000256" key="3">
    <source>
        <dbReference type="ARBA" id="ARBA00022452"/>
    </source>
</evidence>
<dbReference type="PANTHER" id="PTHR35093">
    <property type="entry name" value="OUTER MEMBRANE PROTEIN NMB0088-RELATED"/>
    <property type="match status" value="1"/>
</dbReference>
<evidence type="ECO:0000256" key="5">
    <source>
        <dbReference type="ARBA" id="ARBA00022729"/>
    </source>
</evidence>
<evidence type="ECO:0000256" key="1">
    <source>
        <dbReference type="ARBA" id="ARBA00004571"/>
    </source>
</evidence>
<keyword evidence="3" id="KW-1134">Transmembrane beta strand</keyword>
<dbReference type="Gene3D" id="2.40.160.60">
    <property type="entry name" value="Outer membrane protein transport protein (OMPP1/FadL/TodX)"/>
    <property type="match status" value="1"/>
</dbReference>
<keyword evidence="6" id="KW-0472">Membrane</keyword>
<reference evidence="8" key="1">
    <citation type="submission" date="2022-10" db="EMBL/GenBank/DDBJ databases">
        <title>Luteolibacter sp. GHJ8, whole genome shotgun sequencing project.</title>
        <authorList>
            <person name="Zhao G."/>
            <person name="Shen L."/>
        </authorList>
    </citation>
    <scope>NUCLEOTIDE SEQUENCE</scope>
    <source>
        <strain evidence="8">GHJ8</strain>
    </source>
</reference>
<sequence length="406" mass="43517">MNPRFFLLLPLVALDSASAAGFQLQERSASGLGRAFSGEAAMGDDASVLASNPAGMILLQDEWSFAVGVSAIFPEVEISGTYAPPGAPPGTSIPANGGNVADDAYIPYLYLTKRLNDEFVFGFGSYTTFGLKTSYPVGFPGRAIADFSELVSYNLNPSLAWEISETWSVGLGFDALRADGKLSSSTTSTLPLLDLAGDDWGYGFNAGVLFKPAEHTRLGLHYRSAIELELEGRAVSVVPAFNGPATLAVELPDSVEFSAVHDIGAWSVHGDVMWTNWSKFKQLAPFIIGAPAQPPATPENWDDSWRFALGTTWRATETWTFRAGAAYDRTPVPDANLTLRIPDADRIWLTAGFSWEFTPCWTLDAGYAHIFADDAFISEGSAATGFFRGEATGSADVISLGLSGRF</sequence>
<evidence type="ECO:0000313" key="8">
    <source>
        <dbReference type="EMBL" id="MCW1915057.1"/>
    </source>
</evidence>
<keyword evidence="4" id="KW-0812">Transmembrane</keyword>
<proteinExistence type="inferred from homology"/>
<dbReference type="SUPFAM" id="SSF56935">
    <property type="entry name" value="Porins"/>
    <property type="match status" value="1"/>
</dbReference>
<name>A0ABT3G5C2_9BACT</name>
<keyword evidence="9" id="KW-1185">Reference proteome</keyword>
<evidence type="ECO:0000256" key="6">
    <source>
        <dbReference type="ARBA" id="ARBA00023136"/>
    </source>
</evidence>
<comment type="similarity">
    <text evidence="2">Belongs to the OmpP1/FadL family.</text>
</comment>
<keyword evidence="7" id="KW-0998">Cell outer membrane</keyword>
<evidence type="ECO:0000313" key="9">
    <source>
        <dbReference type="Proteomes" id="UP001165653"/>
    </source>
</evidence>
<organism evidence="8 9">
    <name type="scientific">Luteolibacter rhizosphaerae</name>
    <dbReference type="NCBI Taxonomy" id="2989719"/>
    <lineage>
        <taxon>Bacteria</taxon>
        <taxon>Pseudomonadati</taxon>
        <taxon>Verrucomicrobiota</taxon>
        <taxon>Verrucomicrobiia</taxon>
        <taxon>Verrucomicrobiales</taxon>
        <taxon>Verrucomicrobiaceae</taxon>
        <taxon>Luteolibacter</taxon>
    </lineage>
</organism>
<dbReference type="RefSeq" id="WP_264514600.1">
    <property type="nucleotide sequence ID" value="NZ_JAPDDR010000008.1"/>
</dbReference>
<accession>A0ABT3G5C2</accession>
<evidence type="ECO:0000256" key="7">
    <source>
        <dbReference type="ARBA" id="ARBA00023237"/>
    </source>
</evidence>
<dbReference type="Proteomes" id="UP001165653">
    <property type="component" value="Unassembled WGS sequence"/>
</dbReference>
<keyword evidence="5" id="KW-0732">Signal</keyword>
<dbReference type="PANTHER" id="PTHR35093:SF8">
    <property type="entry name" value="OUTER MEMBRANE PROTEIN NMB0088-RELATED"/>
    <property type="match status" value="1"/>
</dbReference>